<dbReference type="EMBL" id="JAKJSC010000001">
    <property type="protein sequence ID" value="MDE5417131.1"/>
    <property type="molecule type" value="Genomic_DNA"/>
</dbReference>
<evidence type="ECO:0000313" key="3">
    <source>
        <dbReference type="Proteomes" id="UP001528920"/>
    </source>
</evidence>
<dbReference type="Proteomes" id="UP001528920">
    <property type="component" value="Unassembled WGS sequence"/>
</dbReference>
<evidence type="ECO:0000256" key="1">
    <source>
        <dbReference type="SAM" id="Phobius"/>
    </source>
</evidence>
<feature type="transmembrane region" description="Helical" evidence="1">
    <location>
        <begin position="65"/>
        <end position="83"/>
    </location>
</feature>
<keyword evidence="3" id="KW-1185">Reference proteome</keyword>
<proteinExistence type="predicted"/>
<keyword evidence="1" id="KW-0472">Membrane</keyword>
<organism evidence="2 3">
    <name type="scientific">Paralabilibaculum antarcticum</name>
    <dbReference type="NCBI Taxonomy" id="2912572"/>
    <lineage>
        <taxon>Bacteria</taxon>
        <taxon>Pseudomonadati</taxon>
        <taxon>Bacteroidota</taxon>
        <taxon>Bacteroidia</taxon>
        <taxon>Marinilabiliales</taxon>
        <taxon>Marinifilaceae</taxon>
        <taxon>Paralabilibaculum</taxon>
    </lineage>
</organism>
<sequence length="151" mass="17696">MEASSYQVLKASFSTNEHIYFSYTKLSFQTNIYSIIVPIVILPILLISSSLNLYNAQRNENDMEILFFLGTLIISIVLVILSWSQYNKGKKIDGKEYYYSQIKNLRLKEWKRNARLAFEFEDGTKHKLYVKKGENFSQFIRNLNFANVKLA</sequence>
<gene>
    <name evidence="2" type="ORF">L3049_03845</name>
</gene>
<evidence type="ECO:0000313" key="2">
    <source>
        <dbReference type="EMBL" id="MDE5417131.1"/>
    </source>
</evidence>
<reference evidence="2 3" key="1">
    <citation type="submission" date="2022-01" db="EMBL/GenBank/DDBJ databases">
        <title>Labilibaculum sp. nov, a marine bacterium isolated from Antarctica.</title>
        <authorList>
            <person name="Dai W."/>
        </authorList>
    </citation>
    <scope>NUCLEOTIDE SEQUENCE [LARGE SCALE GENOMIC DNA]</scope>
    <source>
        <strain evidence="2 3">DW002</strain>
    </source>
</reference>
<dbReference type="RefSeq" id="WP_275108468.1">
    <property type="nucleotide sequence ID" value="NZ_JAKJSC010000001.1"/>
</dbReference>
<keyword evidence="1" id="KW-1133">Transmembrane helix</keyword>
<keyword evidence="1" id="KW-0812">Transmembrane</keyword>
<feature type="transmembrane region" description="Helical" evidence="1">
    <location>
        <begin position="32"/>
        <end position="53"/>
    </location>
</feature>
<protein>
    <submittedName>
        <fullName evidence="2">Uncharacterized protein</fullName>
    </submittedName>
</protein>
<comment type="caution">
    <text evidence="2">The sequence shown here is derived from an EMBL/GenBank/DDBJ whole genome shotgun (WGS) entry which is preliminary data.</text>
</comment>
<name>A0ABT5VNW9_9BACT</name>
<accession>A0ABT5VNW9</accession>